<protein>
    <submittedName>
        <fullName evidence="2">Uncharacterized protein</fullName>
    </submittedName>
</protein>
<reference evidence="2 3" key="1">
    <citation type="submission" date="2019-05" db="EMBL/GenBank/DDBJ databases">
        <title>Another draft genome of Portunus trituberculatus and its Hox gene families provides insights of decapod evolution.</title>
        <authorList>
            <person name="Jeong J.-H."/>
            <person name="Song I."/>
            <person name="Kim S."/>
            <person name="Choi T."/>
            <person name="Kim D."/>
            <person name="Ryu S."/>
            <person name="Kim W."/>
        </authorList>
    </citation>
    <scope>NUCLEOTIDE SEQUENCE [LARGE SCALE GENOMIC DNA]</scope>
    <source>
        <tissue evidence="2">Muscle</tissue>
    </source>
</reference>
<name>A0A5B7G3E4_PORTR</name>
<feature type="region of interest" description="Disordered" evidence="1">
    <location>
        <begin position="58"/>
        <end position="77"/>
    </location>
</feature>
<evidence type="ECO:0000313" key="3">
    <source>
        <dbReference type="Proteomes" id="UP000324222"/>
    </source>
</evidence>
<evidence type="ECO:0000256" key="1">
    <source>
        <dbReference type="SAM" id="MobiDB-lite"/>
    </source>
</evidence>
<dbReference type="AlphaFoldDB" id="A0A5B7G3E4"/>
<comment type="caution">
    <text evidence="2">The sequence shown here is derived from an EMBL/GenBank/DDBJ whole genome shotgun (WGS) entry which is preliminary data.</text>
</comment>
<gene>
    <name evidence="2" type="ORF">E2C01_047376</name>
</gene>
<dbReference type="EMBL" id="VSRR010011655">
    <property type="protein sequence ID" value="MPC53482.1"/>
    <property type="molecule type" value="Genomic_DNA"/>
</dbReference>
<accession>A0A5B7G3E4</accession>
<keyword evidence="3" id="KW-1185">Reference proteome</keyword>
<sequence>MSGLAWQPLCTCDSAESTRKLKLTYPGTLTQLRRGELMCPDTSSALNLRESVLSGLPSGGGGSLFSGRGLSGTQSDL</sequence>
<evidence type="ECO:0000313" key="2">
    <source>
        <dbReference type="EMBL" id="MPC53482.1"/>
    </source>
</evidence>
<organism evidence="2 3">
    <name type="scientific">Portunus trituberculatus</name>
    <name type="common">Swimming crab</name>
    <name type="synonym">Neptunus trituberculatus</name>
    <dbReference type="NCBI Taxonomy" id="210409"/>
    <lineage>
        <taxon>Eukaryota</taxon>
        <taxon>Metazoa</taxon>
        <taxon>Ecdysozoa</taxon>
        <taxon>Arthropoda</taxon>
        <taxon>Crustacea</taxon>
        <taxon>Multicrustacea</taxon>
        <taxon>Malacostraca</taxon>
        <taxon>Eumalacostraca</taxon>
        <taxon>Eucarida</taxon>
        <taxon>Decapoda</taxon>
        <taxon>Pleocyemata</taxon>
        <taxon>Brachyura</taxon>
        <taxon>Eubrachyura</taxon>
        <taxon>Portunoidea</taxon>
        <taxon>Portunidae</taxon>
        <taxon>Portuninae</taxon>
        <taxon>Portunus</taxon>
    </lineage>
</organism>
<feature type="compositionally biased region" description="Low complexity" evidence="1">
    <location>
        <begin position="65"/>
        <end position="77"/>
    </location>
</feature>
<proteinExistence type="predicted"/>
<dbReference type="Proteomes" id="UP000324222">
    <property type="component" value="Unassembled WGS sequence"/>
</dbReference>